<sequence>MGGLKSSGTSSVVKQKPPPASPTASVSESNIVTSSDPEHLQPDQPERNDAIAIPELKFELDLGLEVQSPDNAMWDSLFADVAGADFMIESPRRDYMVCSPRRDYMACSPKRENVTISSPKRTFLMNNNSYSSYHNNNYAYVSGVHGLFGCTTQTTYLSPNHNKGKSLSPLHKVFNYSSSSSTSLLPLYASSAEFVRGDESLPLPAVDAFLDEYKEGVMRRGRGGGGEAAAGAQGGGEGTDHVYQNWELQQLASCGGELADVAKSEWADPSYQDVLGAIVPPSDTEQEQDSGLELVHLLLACAEAIAKDDYLAARYLHHLHRVVSPVGDSMQRVASCFADALSARLSPPSAVPTSSSLLHRPPPFPFPPSLDVLRIYQILYQVCPYVKFAHFTANQAIFEAFEGEDRVHVVDLDILQGYQWPAFLQALAARPGGAPSLRITGVGHSAAAVSETGRHLAELAHSLRVPFEFHAAAAGRLEDLRPRMLHRRVGEALAVNAVNRLHCVAAPHLGPLLAMIRDQAPKIVTLVEQEASHNGPSFLGRLGIGQIPGGVALLLGNLRLAGRDTPGGLGGADEGGAVPVRAGDTEHRGVRGGGEDGAARAAGEVEEGDGGKGFHGVPLSANAVNQSRLLLGLYTNCDGYRLTEDNGCLLLGWQDRALIAASAWRC</sequence>
<keyword evidence="1" id="KW-0805">Transcription regulation</keyword>
<evidence type="ECO:0000256" key="1">
    <source>
        <dbReference type="ARBA" id="ARBA00023015"/>
    </source>
</evidence>
<accession>A0A6V7NNF2</accession>
<feature type="region of interest" description="SAW" evidence="3">
    <location>
        <begin position="579"/>
        <end position="665"/>
    </location>
</feature>
<feature type="region of interest" description="Disordered" evidence="4">
    <location>
        <begin position="566"/>
        <end position="610"/>
    </location>
</feature>
<feature type="compositionally biased region" description="Polar residues" evidence="4">
    <location>
        <begin position="1"/>
        <end position="13"/>
    </location>
</feature>
<feature type="compositionally biased region" description="Polar residues" evidence="4">
    <location>
        <begin position="22"/>
        <end position="35"/>
    </location>
</feature>
<reference evidence="5" key="1">
    <citation type="submission" date="2020-07" db="EMBL/GenBank/DDBJ databases">
        <authorList>
            <person name="Lin J."/>
        </authorList>
    </citation>
    <scope>NUCLEOTIDE SEQUENCE</scope>
</reference>
<comment type="similarity">
    <text evidence="3">Belongs to the GRAS family.</text>
</comment>
<evidence type="ECO:0000256" key="2">
    <source>
        <dbReference type="ARBA" id="ARBA00023163"/>
    </source>
</evidence>
<dbReference type="Pfam" id="PF03514">
    <property type="entry name" value="GRAS"/>
    <property type="match status" value="2"/>
</dbReference>
<evidence type="ECO:0000256" key="4">
    <source>
        <dbReference type="SAM" id="MobiDB-lite"/>
    </source>
</evidence>
<dbReference type="PROSITE" id="PS50985">
    <property type="entry name" value="GRAS"/>
    <property type="match status" value="1"/>
</dbReference>
<dbReference type="InterPro" id="IPR005202">
    <property type="entry name" value="TF_GRAS"/>
</dbReference>
<dbReference type="PANTHER" id="PTHR31636">
    <property type="entry name" value="OSJNBA0084A10.13 PROTEIN-RELATED"/>
    <property type="match status" value="1"/>
</dbReference>
<feature type="short sequence motif" description="LxCxE motif" evidence="3">
    <location>
        <begin position="299"/>
        <end position="303"/>
    </location>
</feature>
<dbReference type="AlphaFoldDB" id="A0A6V7NNF2"/>
<gene>
    <name evidence="5" type="ORF">CB5_LOCUS3341</name>
</gene>
<feature type="region of interest" description="Leucine repeat II (LRII)" evidence="3">
    <location>
        <begin position="451"/>
        <end position="483"/>
    </location>
</feature>
<evidence type="ECO:0000256" key="3">
    <source>
        <dbReference type="PROSITE-ProRule" id="PRU01191"/>
    </source>
</evidence>
<evidence type="ECO:0000313" key="5">
    <source>
        <dbReference type="EMBL" id="CAD1820130.1"/>
    </source>
</evidence>
<feature type="compositionally biased region" description="Basic and acidic residues" evidence="4">
    <location>
        <begin position="583"/>
        <end position="598"/>
    </location>
</feature>
<proteinExistence type="inferred from homology"/>
<feature type="region of interest" description="Disordered" evidence="4">
    <location>
        <begin position="1"/>
        <end position="45"/>
    </location>
</feature>
<feature type="region of interest" description="VHIID" evidence="3">
    <location>
        <begin position="376"/>
        <end position="441"/>
    </location>
</feature>
<feature type="short sequence motif" description="VHIID" evidence="3">
    <location>
        <begin position="407"/>
        <end position="411"/>
    </location>
</feature>
<dbReference type="EMBL" id="LR862140">
    <property type="protein sequence ID" value="CAD1820130.1"/>
    <property type="molecule type" value="Genomic_DNA"/>
</dbReference>
<keyword evidence="2" id="KW-0804">Transcription</keyword>
<organism evidence="5">
    <name type="scientific">Ananas comosus var. bracteatus</name>
    <name type="common">red pineapple</name>
    <dbReference type="NCBI Taxonomy" id="296719"/>
    <lineage>
        <taxon>Eukaryota</taxon>
        <taxon>Viridiplantae</taxon>
        <taxon>Streptophyta</taxon>
        <taxon>Embryophyta</taxon>
        <taxon>Tracheophyta</taxon>
        <taxon>Spermatophyta</taxon>
        <taxon>Magnoliopsida</taxon>
        <taxon>Liliopsida</taxon>
        <taxon>Poales</taxon>
        <taxon>Bromeliaceae</taxon>
        <taxon>Bromelioideae</taxon>
        <taxon>Ananas</taxon>
    </lineage>
</organism>
<comment type="caution">
    <text evidence="3">Lacks conserved residue(s) required for the propagation of feature annotation.</text>
</comment>
<name>A0A6V7NNF2_ANACO</name>
<protein>
    <submittedName>
        <fullName evidence="5">Uncharacterized protein</fullName>
    </submittedName>
</protein>
<feature type="compositionally biased region" description="Basic and acidic residues" evidence="4">
    <location>
        <begin position="36"/>
        <end position="45"/>
    </location>
</feature>